<dbReference type="CDD" id="cd01392">
    <property type="entry name" value="HTH_LacI"/>
    <property type="match status" value="1"/>
</dbReference>
<dbReference type="SUPFAM" id="SSF53822">
    <property type="entry name" value="Periplasmic binding protein-like I"/>
    <property type="match status" value="1"/>
</dbReference>
<dbReference type="InterPro" id="IPR000843">
    <property type="entry name" value="HTH_LacI"/>
</dbReference>
<dbReference type="SUPFAM" id="SSF47413">
    <property type="entry name" value="lambda repressor-like DNA-binding domains"/>
    <property type="match status" value="1"/>
</dbReference>
<keyword evidence="6" id="KW-1185">Reference proteome</keyword>
<dbReference type="EMBL" id="BAAAGX010000009">
    <property type="protein sequence ID" value="GAA0238279.1"/>
    <property type="molecule type" value="Genomic_DNA"/>
</dbReference>
<protein>
    <submittedName>
        <fullName evidence="5">LacI family DNA-binding transcriptional regulator</fullName>
    </submittedName>
</protein>
<keyword evidence="3" id="KW-0804">Transcription</keyword>
<dbReference type="PANTHER" id="PTHR30146:SF138">
    <property type="entry name" value="TRANSCRIPTIONAL REGULATORY PROTEIN"/>
    <property type="match status" value="1"/>
</dbReference>
<evidence type="ECO:0000256" key="1">
    <source>
        <dbReference type="ARBA" id="ARBA00023015"/>
    </source>
</evidence>
<dbReference type="InterPro" id="IPR028082">
    <property type="entry name" value="Peripla_BP_I"/>
</dbReference>
<dbReference type="PANTHER" id="PTHR30146">
    <property type="entry name" value="LACI-RELATED TRANSCRIPTIONAL REPRESSOR"/>
    <property type="match status" value="1"/>
</dbReference>
<evidence type="ECO:0000256" key="3">
    <source>
        <dbReference type="ARBA" id="ARBA00023163"/>
    </source>
</evidence>
<gene>
    <name evidence="5" type="ORF">GCM10009539_24450</name>
</gene>
<dbReference type="PROSITE" id="PS50932">
    <property type="entry name" value="HTH_LACI_2"/>
    <property type="match status" value="1"/>
</dbReference>
<evidence type="ECO:0000313" key="6">
    <source>
        <dbReference type="Proteomes" id="UP001500967"/>
    </source>
</evidence>
<accession>A0ABP3DSK1</accession>
<dbReference type="InterPro" id="IPR010982">
    <property type="entry name" value="Lambda_DNA-bd_dom_sf"/>
</dbReference>
<keyword evidence="2 5" id="KW-0238">DNA-binding</keyword>
<dbReference type="SMART" id="SM00354">
    <property type="entry name" value="HTH_LACI"/>
    <property type="match status" value="1"/>
</dbReference>
<name>A0ABP3DSK1_9ACTN</name>
<sequence length="337" mass="35909">MQSPRPRVTMTDVARAAGVSPMTVSYTYNRPRRVSPETREKVLDAAASLGYAGPDPSARSLRYGATRTLGLVLGEHLTYAFDDPQAVQFLAGIAEVCAERGYGVLIVPTGTGDEDPDRVIAAAVDAYVVWTTTDDDPVLAAAFSTRRPVVVHGGPERAGATMIGIDNRTAARAVGAEVFAGAGRPAVLSFPVDRDRETFVRSGLDPATIAYPVTRDRLAGYRDAAIELGIDWSRVPVGVCRTNDAGEARSMMRRLFDADPGIDAVAAMSDQLAAAAQEEGVRRVSGWDDSDVARRHDLTTVAQSLRDQGAACATAALGGSAPDHREAWRLVRRASTR</sequence>
<dbReference type="GO" id="GO:0003677">
    <property type="term" value="F:DNA binding"/>
    <property type="evidence" value="ECO:0007669"/>
    <property type="project" value="UniProtKB-KW"/>
</dbReference>
<keyword evidence="1" id="KW-0805">Transcription regulation</keyword>
<dbReference type="Gene3D" id="1.10.260.40">
    <property type="entry name" value="lambda repressor-like DNA-binding domains"/>
    <property type="match status" value="1"/>
</dbReference>
<proteinExistence type="predicted"/>
<comment type="caution">
    <text evidence="5">The sequence shown here is derived from an EMBL/GenBank/DDBJ whole genome shotgun (WGS) entry which is preliminary data.</text>
</comment>
<reference evidence="6" key="1">
    <citation type="journal article" date="2019" name="Int. J. Syst. Evol. Microbiol.">
        <title>The Global Catalogue of Microorganisms (GCM) 10K type strain sequencing project: providing services to taxonomists for standard genome sequencing and annotation.</title>
        <authorList>
            <consortium name="The Broad Institute Genomics Platform"/>
            <consortium name="The Broad Institute Genome Sequencing Center for Infectious Disease"/>
            <person name="Wu L."/>
            <person name="Ma J."/>
        </authorList>
    </citation>
    <scope>NUCLEOTIDE SEQUENCE [LARGE SCALE GENOMIC DNA]</scope>
    <source>
        <strain evidence="6">JCM 10425</strain>
    </source>
</reference>
<dbReference type="CDD" id="cd06279">
    <property type="entry name" value="PBP1_LacI-like"/>
    <property type="match status" value="1"/>
</dbReference>
<organism evidence="5 6">
    <name type="scientific">Cryptosporangium japonicum</name>
    <dbReference type="NCBI Taxonomy" id="80872"/>
    <lineage>
        <taxon>Bacteria</taxon>
        <taxon>Bacillati</taxon>
        <taxon>Actinomycetota</taxon>
        <taxon>Actinomycetes</taxon>
        <taxon>Cryptosporangiales</taxon>
        <taxon>Cryptosporangiaceae</taxon>
        <taxon>Cryptosporangium</taxon>
    </lineage>
</organism>
<evidence type="ECO:0000313" key="5">
    <source>
        <dbReference type="EMBL" id="GAA0238279.1"/>
    </source>
</evidence>
<dbReference type="Gene3D" id="3.40.50.2300">
    <property type="match status" value="2"/>
</dbReference>
<dbReference type="Proteomes" id="UP001500967">
    <property type="component" value="Unassembled WGS sequence"/>
</dbReference>
<feature type="domain" description="HTH lacI-type" evidence="4">
    <location>
        <begin position="8"/>
        <end position="63"/>
    </location>
</feature>
<evidence type="ECO:0000259" key="4">
    <source>
        <dbReference type="PROSITE" id="PS50932"/>
    </source>
</evidence>
<evidence type="ECO:0000256" key="2">
    <source>
        <dbReference type="ARBA" id="ARBA00023125"/>
    </source>
</evidence>
<dbReference type="Pfam" id="PF00356">
    <property type="entry name" value="LacI"/>
    <property type="match status" value="1"/>
</dbReference>
<dbReference type="RefSeq" id="WP_344648884.1">
    <property type="nucleotide sequence ID" value="NZ_BAAAGX010000009.1"/>
</dbReference>